<name>A0A9W4VMA4_9GAMM</name>
<organism evidence="2 4">
    <name type="scientific">Pseudoalteromonas holothuriae</name>
    <dbReference type="NCBI Taxonomy" id="2963714"/>
    <lineage>
        <taxon>Bacteria</taxon>
        <taxon>Pseudomonadati</taxon>
        <taxon>Pseudomonadota</taxon>
        <taxon>Gammaproteobacteria</taxon>
        <taxon>Alteromonadales</taxon>
        <taxon>Pseudoalteromonadaceae</taxon>
        <taxon>Pseudoalteromonas</taxon>
    </lineage>
</organism>
<evidence type="ECO:0000256" key="1">
    <source>
        <dbReference type="SAM" id="SignalP"/>
    </source>
</evidence>
<evidence type="ECO:0000313" key="4">
    <source>
        <dbReference type="Proteomes" id="UP001152467"/>
    </source>
</evidence>
<feature type="signal peptide" evidence="1">
    <location>
        <begin position="1"/>
        <end position="19"/>
    </location>
</feature>
<protein>
    <recommendedName>
        <fullName evidence="6">DUF2141 domain-containing protein</fullName>
    </recommendedName>
</protein>
<dbReference type="InterPro" id="IPR018673">
    <property type="entry name" value="DUF2141"/>
</dbReference>
<keyword evidence="1" id="KW-0732">Signal</keyword>
<dbReference type="EMBL" id="CAMAPD010000002">
    <property type="protein sequence ID" value="CAH9051605.1"/>
    <property type="molecule type" value="Genomic_DNA"/>
</dbReference>
<dbReference type="Pfam" id="PF09912">
    <property type="entry name" value="DUF2141"/>
    <property type="match status" value="1"/>
</dbReference>
<evidence type="ECO:0000313" key="2">
    <source>
        <dbReference type="EMBL" id="CAH9049675.1"/>
    </source>
</evidence>
<sequence>MLIRATAFTLMLSPVMAVANPIAASEGVLEVVVNSAKNNDGEIQVALMNKAAQFDSKEPPVAVCRQIVDKQKALCKFEKLQHGEYAIFAYHDENKNKELDENFLGAPTEKLAISGVDLAQNQSPTFVQSKFKFNSQLAQVFINLQ</sequence>
<reference evidence="2 5" key="1">
    <citation type="submission" date="2022-07" db="EMBL/GenBank/DDBJ databases">
        <authorList>
            <person name="Criscuolo A."/>
        </authorList>
    </citation>
    <scope>NUCLEOTIDE SEQUENCE</scope>
    <source>
        <strain evidence="5">CIP 111951</strain>
        <strain evidence="2">CIP111854</strain>
        <strain evidence="3">CIP111951</strain>
    </source>
</reference>
<keyword evidence="4" id="KW-1185">Reference proteome</keyword>
<dbReference type="AlphaFoldDB" id="A0A9W4VMA4"/>
<evidence type="ECO:0008006" key="6">
    <source>
        <dbReference type="Google" id="ProtNLM"/>
    </source>
</evidence>
<evidence type="ECO:0000313" key="5">
    <source>
        <dbReference type="Proteomes" id="UP001152485"/>
    </source>
</evidence>
<dbReference type="Proteomes" id="UP001152467">
    <property type="component" value="Unassembled WGS sequence"/>
</dbReference>
<accession>A0A9W4VMA4</accession>
<proteinExistence type="predicted"/>
<feature type="chain" id="PRO_5040777422" description="DUF2141 domain-containing protein" evidence="1">
    <location>
        <begin position="20"/>
        <end position="145"/>
    </location>
</feature>
<comment type="caution">
    <text evidence="2">The sequence shown here is derived from an EMBL/GenBank/DDBJ whole genome shotgun (WGS) entry which is preliminary data.</text>
</comment>
<dbReference type="EMBL" id="CAMAPC010000001">
    <property type="protein sequence ID" value="CAH9049675.1"/>
    <property type="molecule type" value="Genomic_DNA"/>
</dbReference>
<dbReference type="Proteomes" id="UP001152485">
    <property type="component" value="Unassembled WGS sequence"/>
</dbReference>
<evidence type="ECO:0000313" key="3">
    <source>
        <dbReference type="EMBL" id="CAH9051605.1"/>
    </source>
</evidence>
<dbReference type="RefSeq" id="WP_261591637.1">
    <property type="nucleotide sequence ID" value="NZ_CAMAPC010000001.1"/>
</dbReference>
<gene>
    <name evidence="2" type="ORF">PSECIP111854_00322</name>
    <name evidence="3" type="ORF">PSECIP111951_00427</name>
</gene>